<dbReference type="Gene3D" id="3.40.50.300">
    <property type="entry name" value="P-loop containing nucleotide triphosphate hydrolases"/>
    <property type="match status" value="1"/>
</dbReference>
<dbReference type="AlphaFoldDB" id="A0A975JZC4"/>
<organism evidence="1 2">
    <name type="scientific">Mycobacterium spongiae</name>
    <dbReference type="NCBI Taxonomy" id="886343"/>
    <lineage>
        <taxon>Bacteria</taxon>
        <taxon>Bacillati</taxon>
        <taxon>Actinomycetota</taxon>
        <taxon>Actinomycetes</taxon>
        <taxon>Mycobacteriales</taxon>
        <taxon>Mycobacteriaceae</taxon>
        <taxon>Mycobacterium</taxon>
    </lineage>
</organism>
<protein>
    <submittedName>
        <fullName evidence="1">AAA family ATPase</fullName>
    </submittedName>
</protein>
<dbReference type="Pfam" id="PF13671">
    <property type="entry name" value="AAA_33"/>
    <property type="match status" value="1"/>
</dbReference>
<dbReference type="RefSeq" id="WP_211695423.1">
    <property type="nucleotide sequence ID" value="NZ_CP046600.1"/>
</dbReference>
<evidence type="ECO:0000313" key="2">
    <source>
        <dbReference type="Proteomes" id="UP000682202"/>
    </source>
</evidence>
<reference evidence="1" key="1">
    <citation type="submission" date="2019-12" db="EMBL/GenBank/DDBJ databases">
        <title>Mycobacterium spongiae sp. nov.</title>
        <authorList>
            <person name="Stinear T."/>
        </authorList>
    </citation>
    <scope>NUCLEOTIDE SEQUENCE</scope>
    <source>
        <strain evidence="1">FSD4b-SM</strain>
    </source>
</reference>
<name>A0A975JZC4_9MYCO</name>
<dbReference type="SUPFAM" id="SSF56112">
    <property type="entry name" value="Protein kinase-like (PK-like)"/>
    <property type="match status" value="1"/>
</dbReference>
<dbReference type="SUPFAM" id="SSF52540">
    <property type="entry name" value="P-loop containing nucleoside triphosphate hydrolases"/>
    <property type="match status" value="1"/>
</dbReference>
<keyword evidence="2" id="KW-1185">Reference proteome</keyword>
<dbReference type="InterPro" id="IPR011009">
    <property type="entry name" value="Kinase-like_dom_sf"/>
</dbReference>
<dbReference type="InterPro" id="IPR052732">
    <property type="entry name" value="Cell-binding_unc_protein"/>
</dbReference>
<gene>
    <name evidence="1" type="ORF">F6B93_12685</name>
</gene>
<evidence type="ECO:0000313" key="1">
    <source>
        <dbReference type="EMBL" id="QUR67849.1"/>
    </source>
</evidence>
<sequence>MPAPDLAPGAPYADVRETHTAVVVLVGDRVFKAKKPVVTDFCDFRTTEQRERACIREVELNRRLAAQSYLGIAHLSDPGGANPEPIVVMRRYDDTQRLASMVTRGVPVEDALDAVAAVLSRFHQRAGRNRLISAQGEVDAVAKRWHDNLTELDRYAGSAFPGEVVDRIGELVNEFIRGRDVLFTRRVDEGCIVDGHADLLADDIFLLDGEPALLDCLEFDDELRYVDRIDDAAFLAMDLEFLGRKDLGGYFLDRYAAHSGDTAPASLRDFYLAYRAVVRAKVECVRMAQGKTEAGADAGRHLTIATEHLCNGAVRLALVGGSPGTGKSTVARALAQRVGARVISTDDVRRELTESGVIQGQPGVLDSGLYSRDNVRAVYDAALRQAHRLLGAGQSVILDATWGDPRDRAQAHRLAKETHSPIVELRCSATADMTADRISTRAAGNSDATPEIATALAARQGGWDTAYLVDTSAPLDESAGRAYDIWHRTL</sequence>
<proteinExistence type="predicted"/>
<dbReference type="InterPro" id="IPR027417">
    <property type="entry name" value="P-loop_NTPase"/>
</dbReference>
<dbReference type="PANTHER" id="PTHR43883:SF1">
    <property type="entry name" value="GLUCONOKINASE"/>
    <property type="match status" value="1"/>
</dbReference>
<dbReference type="PANTHER" id="PTHR43883">
    <property type="entry name" value="SLR0207 PROTEIN"/>
    <property type="match status" value="1"/>
</dbReference>
<accession>A0A975JZC4</accession>
<dbReference type="KEGG" id="mspg:F6B93_12685"/>
<dbReference type="Proteomes" id="UP000682202">
    <property type="component" value="Chromosome"/>
</dbReference>
<dbReference type="EMBL" id="CP046600">
    <property type="protein sequence ID" value="QUR67849.1"/>
    <property type="molecule type" value="Genomic_DNA"/>
</dbReference>